<evidence type="ECO:0000259" key="4">
    <source>
        <dbReference type="PROSITE" id="PS51077"/>
    </source>
</evidence>
<dbReference type="GO" id="GO:0003700">
    <property type="term" value="F:DNA-binding transcription factor activity"/>
    <property type="evidence" value="ECO:0007669"/>
    <property type="project" value="TreeGrafter"/>
</dbReference>
<feature type="domain" description="HTH iclR-type" evidence="4">
    <location>
        <begin position="12"/>
        <end position="72"/>
    </location>
</feature>
<evidence type="ECO:0000313" key="7">
    <source>
        <dbReference type="Proteomes" id="UP000617628"/>
    </source>
</evidence>
<reference evidence="6" key="1">
    <citation type="submission" date="2021-01" db="EMBL/GenBank/DDBJ databases">
        <title>Modified the classification status of verrucomicrobia.</title>
        <authorList>
            <person name="Feng X."/>
        </authorList>
    </citation>
    <scope>NUCLEOTIDE SEQUENCE</scope>
    <source>
        <strain evidence="6">KCTC 13126</strain>
    </source>
</reference>
<protein>
    <submittedName>
        <fullName evidence="6">IclR family transcriptional regulator</fullName>
    </submittedName>
</protein>
<dbReference type="PANTHER" id="PTHR30136">
    <property type="entry name" value="HELIX-TURN-HELIX TRANSCRIPTIONAL REGULATOR, ICLR FAMILY"/>
    <property type="match status" value="1"/>
</dbReference>
<feature type="domain" description="IclR-ED" evidence="5">
    <location>
        <begin position="73"/>
        <end position="256"/>
    </location>
</feature>
<evidence type="ECO:0000313" key="6">
    <source>
        <dbReference type="EMBL" id="MBK1878372.1"/>
    </source>
</evidence>
<dbReference type="InterPro" id="IPR050707">
    <property type="entry name" value="HTH_MetabolicPath_Reg"/>
</dbReference>
<dbReference type="Gene3D" id="3.30.450.40">
    <property type="match status" value="1"/>
</dbReference>
<dbReference type="GO" id="GO:0045892">
    <property type="term" value="P:negative regulation of DNA-templated transcription"/>
    <property type="evidence" value="ECO:0007669"/>
    <property type="project" value="TreeGrafter"/>
</dbReference>
<dbReference type="Pfam" id="PF01614">
    <property type="entry name" value="IclR_C"/>
    <property type="match status" value="1"/>
</dbReference>
<dbReference type="Proteomes" id="UP000617628">
    <property type="component" value="Unassembled WGS sequence"/>
</dbReference>
<keyword evidence="7" id="KW-1185">Reference proteome</keyword>
<dbReference type="PROSITE" id="PS51077">
    <property type="entry name" value="HTH_ICLR"/>
    <property type="match status" value="1"/>
</dbReference>
<dbReference type="RefSeq" id="WP_200356585.1">
    <property type="nucleotide sequence ID" value="NZ_JAENIL010000029.1"/>
</dbReference>
<dbReference type="InterPro" id="IPR005471">
    <property type="entry name" value="Tscrpt_reg_IclR_N"/>
</dbReference>
<keyword evidence="1" id="KW-0805">Transcription regulation</keyword>
<dbReference type="InterPro" id="IPR014757">
    <property type="entry name" value="Tscrpt_reg_IclR_C"/>
</dbReference>
<evidence type="ECO:0000256" key="3">
    <source>
        <dbReference type="ARBA" id="ARBA00023163"/>
    </source>
</evidence>
<dbReference type="Gene3D" id="1.10.10.10">
    <property type="entry name" value="Winged helix-like DNA-binding domain superfamily/Winged helix DNA-binding domain"/>
    <property type="match status" value="1"/>
</dbReference>
<proteinExistence type="predicted"/>
<dbReference type="InterPro" id="IPR036388">
    <property type="entry name" value="WH-like_DNA-bd_sf"/>
</dbReference>
<dbReference type="PANTHER" id="PTHR30136:SF35">
    <property type="entry name" value="HTH-TYPE TRANSCRIPTIONAL REGULATOR RV1719"/>
    <property type="match status" value="1"/>
</dbReference>
<dbReference type="PROSITE" id="PS51078">
    <property type="entry name" value="ICLR_ED"/>
    <property type="match status" value="1"/>
</dbReference>
<keyword evidence="2" id="KW-0238">DNA-binding</keyword>
<sequence length="260" mass="28777">MKTQPESEKYLIPNLRNACRILLHLSSTRTPHTIREFCEDLGVPRTTVRRILITLEREHFVQKSGDKYGLGTAPIGIGNAAKSQLDIRSVAKPYLADITEKTGETCHLAIPSGNRSLIIEVNTSPHPLSASRGPGALVELHCSATGKCFLAFSSATPLKTTLLSSDLRRHTRRTFTTIEDLSKEIENVRELRFAMDEQEFFDDVRCIAAPVFDENGDCTAAIGLTAATSRFTKGKIPEFSKTVRHQANELSRSLGWPGQK</sequence>
<accession>A0A934RX25</accession>
<keyword evidence="3" id="KW-0804">Transcription</keyword>
<name>A0A934RX25_9BACT</name>
<evidence type="ECO:0000256" key="2">
    <source>
        <dbReference type="ARBA" id="ARBA00023125"/>
    </source>
</evidence>
<evidence type="ECO:0000256" key="1">
    <source>
        <dbReference type="ARBA" id="ARBA00023015"/>
    </source>
</evidence>
<comment type="caution">
    <text evidence="6">The sequence shown here is derived from an EMBL/GenBank/DDBJ whole genome shotgun (WGS) entry which is preliminary data.</text>
</comment>
<dbReference type="SMART" id="SM00346">
    <property type="entry name" value="HTH_ICLR"/>
    <property type="match status" value="1"/>
</dbReference>
<dbReference type="GO" id="GO:0003677">
    <property type="term" value="F:DNA binding"/>
    <property type="evidence" value="ECO:0007669"/>
    <property type="project" value="UniProtKB-KW"/>
</dbReference>
<dbReference type="SUPFAM" id="SSF55781">
    <property type="entry name" value="GAF domain-like"/>
    <property type="match status" value="1"/>
</dbReference>
<dbReference type="InterPro" id="IPR036390">
    <property type="entry name" value="WH_DNA-bd_sf"/>
</dbReference>
<organism evidence="6 7">
    <name type="scientific">Pelagicoccus mobilis</name>
    <dbReference type="NCBI Taxonomy" id="415221"/>
    <lineage>
        <taxon>Bacteria</taxon>
        <taxon>Pseudomonadati</taxon>
        <taxon>Verrucomicrobiota</taxon>
        <taxon>Opitutia</taxon>
        <taxon>Puniceicoccales</taxon>
        <taxon>Pelagicoccaceae</taxon>
        <taxon>Pelagicoccus</taxon>
    </lineage>
</organism>
<dbReference type="InterPro" id="IPR029016">
    <property type="entry name" value="GAF-like_dom_sf"/>
</dbReference>
<dbReference type="AlphaFoldDB" id="A0A934RX25"/>
<dbReference type="SUPFAM" id="SSF46785">
    <property type="entry name" value="Winged helix' DNA-binding domain"/>
    <property type="match status" value="1"/>
</dbReference>
<dbReference type="EMBL" id="JAENIL010000029">
    <property type="protein sequence ID" value="MBK1878372.1"/>
    <property type="molecule type" value="Genomic_DNA"/>
</dbReference>
<evidence type="ECO:0000259" key="5">
    <source>
        <dbReference type="PROSITE" id="PS51078"/>
    </source>
</evidence>
<dbReference type="Pfam" id="PF09339">
    <property type="entry name" value="HTH_IclR"/>
    <property type="match status" value="1"/>
</dbReference>
<gene>
    <name evidence="6" type="ORF">JIN87_15940</name>
</gene>